<dbReference type="EMBL" id="ASHM01108580">
    <property type="protein sequence ID" value="PNX69377.1"/>
    <property type="molecule type" value="Genomic_DNA"/>
</dbReference>
<evidence type="ECO:0000313" key="2">
    <source>
        <dbReference type="Proteomes" id="UP000236291"/>
    </source>
</evidence>
<name>A0A2K3KSV7_TRIPR</name>
<gene>
    <name evidence="1" type="ORF">L195_g056686</name>
</gene>
<evidence type="ECO:0000313" key="1">
    <source>
        <dbReference type="EMBL" id="PNX69377.1"/>
    </source>
</evidence>
<dbReference type="Proteomes" id="UP000236291">
    <property type="component" value="Unassembled WGS sequence"/>
</dbReference>
<dbReference type="AlphaFoldDB" id="A0A2K3KSV7"/>
<protein>
    <submittedName>
        <fullName evidence="1">Uncharacterized protein</fullName>
    </submittedName>
</protein>
<accession>A0A2K3KSV7</accession>
<dbReference type="STRING" id="57577.A0A2K3KSV7"/>
<proteinExistence type="predicted"/>
<reference evidence="1 2" key="1">
    <citation type="journal article" date="2014" name="Am. J. Bot.">
        <title>Genome assembly and annotation for red clover (Trifolium pratense; Fabaceae).</title>
        <authorList>
            <person name="Istvanek J."/>
            <person name="Jaros M."/>
            <person name="Krenek A."/>
            <person name="Repkova J."/>
        </authorList>
    </citation>
    <scope>NUCLEOTIDE SEQUENCE [LARGE SCALE GENOMIC DNA]</scope>
    <source>
        <strain evidence="2">cv. Tatra</strain>
        <tissue evidence="1">Young leaves</tissue>
    </source>
</reference>
<comment type="caution">
    <text evidence="1">The sequence shown here is derived from an EMBL/GenBank/DDBJ whole genome shotgun (WGS) entry which is preliminary data.</text>
</comment>
<sequence length="191" mass="22882">MYPDGYVKVLPRLDFSDHHPILISPIDGSHPIASKQFRFESAWLLEDSYMSMLKDCWKGDFDINHKLHNFQRDVKNWKWATLDQVLRQKKLIMARLAGVQNRIYNGYNNGGLRNLEYKLQKQLHDILKKEELMWFQRSRAKWLTDGDRNTRYYHVKTVNRRRQNNIVMLRDANGTWIDNAAQLQSMKRRSC</sequence>
<reference evidence="1 2" key="2">
    <citation type="journal article" date="2017" name="Front. Plant Sci.">
        <title>Gene Classification and Mining of Molecular Markers Useful in Red Clover (Trifolium pratense) Breeding.</title>
        <authorList>
            <person name="Istvanek J."/>
            <person name="Dluhosova J."/>
            <person name="Dluhos P."/>
            <person name="Patkova L."/>
            <person name="Nedelnik J."/>
            <person name="Repkova J."/>
        </authorList>
    </citation>
    <scope>NUCLEOTIDE SEQUENCE [LARGE SCALE GENOMIC DNA]</scope>
    <source>
        <strain evidence="2">cv. Tatra</strain>
        <tissue evidence="1">Young leaves</tissue>
    </source>
</reference>
<organism evidence="1 2">
    <name type="scientific">Trifolium pratense</name>
    <name type="common">Red clover</name>
    <dbReference type="NCBI Taxonomy" id="57577"/>
    <lineage>
        <taxon>Eukaryota</taxon>
        <taxon>Viridiplantae</taxon>
        <taxon>Streptophyta</taxon>
        <taxon>Embryophyta</taxon>
        <taxon>Tracheophyta</taxon>
        <taxon>Spermatophyta</taxon>
        <taxon>Magnoliopsida</taxon>
        <taxon>eudicotyledons</taxon>
        <taxon>Gunneridae</taxon>
        <taxon>Pentapetalae</taxon>
        <taxon>rosids</taxon>
        <taxon>fabids</taxon>
        <taxon>Fabales</taxon>
        <taxon>Fabaceae</taxon>
        <taxon>Papilionoideae</taxon>
        <taxon>50 kb inversion clade</taxon>
        <taxon>NPAAA clade</taxon>
        <taxon>Hologalegina</taxon>
        <taxon>IRL clade</taxon>
        <taxon>Trifolieae</taxon>
        <taxon>Trifolium</taxon>
    </lineage>
</organism>